<comment type="caution">
    <text evidence="2">The sequence shown here is derived from an EMBL/GenBank/DDBJ whole genome shotgun (WGS) entry which is preliminary data.</text>
</comment>
<dbReference type="AlphaFoldDB" id="A0A9X9PVR8"/>
<accession>A0A9X9PVR8</accession>
<reference evidence="2 3" key="1">
    <citation type="submission" date="2018-10" db="EMBL/GenBank/DDBJ databases">
        <authorList>
            <person name="Ekblom R."/>
            <person name="Jareborg N."/>
        </authorList>
    </citation>
    <scope>NUCLEOTIDE SEQUENCE [LARGE SCALE GENOMIC DNA]</scope>
    <source>
        <tissue evidence="2">Muscle</tissue>
    </source>
</reference>
<proteinExistence type="predicted"/>
<protein>
    <submittedName>
        <fullName evidence="2">Uncharacterized protein</fullName>
    </submittedName>
</protein>
<organism evidence="2 3">
    <name type="scientific">Gulo gulo</name>
    <name type="common">Wolverine</name>
    <name type="synonym">Gluton</name>
    <dbReference type="NCBI Taxonomy" id="48420"/>
    <lineage>
        <taxon>Eukaryota</taxon>
        <taxon>Metazoa</taxon>
        <taxon>Chordata</taxon>
        <taxon>Craniata</taxon>
        <taxon>Vertebrata</taxon>
        <taxon>Euteleostomi</taxon>
        <taxon>Mammalia</taxon>
        <taxon>Eutheria</taxon>
        <taxon>Laurasiatheria</taxon>
        <taxon>Carnivora</taxon>
        <taxon>Caniformia</taxon>
        <taxon>Musteloidea</taxon>
        <taxon>Mustelidae</taxon>
        <taxon>Guloninae</taxon>
        <taxon>Gulo</taxon>
    </lineage>
</organism>
<dbReference type="Proteomes" id="UP000269945">
    <property type="component" value="Unassembled WGS sequence"/>
</dbReference>
<evidence type="ECO:0000313" key="2">
    <source>
        <dbReference type="EMBL" id="VCW68733.1"/>
    </source>
</evidence>
<evidence type="ECO:0000256" key="1">
    <source>
        <dbReference type="SAM" id="SignalP"/>
    </source>
</evidence>
<dbReference type="EMBL" id="CYRY02004212">
    <property type="protein sequence ID" value="VCW68733.1"/>
    <property type="molecule type" value="Genomic_DNA"/>
</dbReference>
<evidence type="ECO:0000313" key="3">
    <source>
        <dbReference type="Proteomes" id="UP000269945"/>
    </source>
</evidence>
<sequence>PLGSWHWAAPSFIPAACSESFAGILALCPLSESKNVRDVSGNPKQMATRFCQMLRGTFRKGYGAVEGAHRAPPTRAVPARPALHMLPLCAHGHARRRPGKASMWLSCWCA</sequence>
<name>A0A9X9PVR8_GULGU</name>
<feature type="signal peptide" evidence="1">
    <location>
        <begin position="1"/>
        <end position="18"/>
    </location>
</feature>
<gene>
    <name evidence="2" type="ORF">BN2614_LOCUS6</name>
</gene>
<keyword evidence="3" id="KW-1185">Reference proteome</keyword>
<feature type="chain" id="PRO_5040758562" evidence="1">
    <location>
        <begin position="19"/>
        <end position="110"/>
    </location>
</feature>
<keyword evidence="1" id="KW-0732">Signal</keyword>
<feature type="non-terminal residue" evidence="2">
    <location>
        <position position="1"/>
    </location>
</feature>